<reference evidence="3" key="2">
    <citation type="submission" date="2020-10" db="UniProtKB">
        <authorList>
            <consortium name="WormBaseParasite"/>
        </authorList>
    </citation>
    <scope>IDENTIFICATION</scope>
</reference>
<feature type="compositionally biased region" description="Basic and acidic residues" evidence="1">
    <location>
        <begin position="70"/>
        <end position="79"/>
    </location>
</feature>
<dbReference type="AlphaFoldDB" id="A0A7E4W1E0"/>
<organism evidence="2 3">
    <name type="scientific">Panagrellus redivivus</name>
    <name type="common">Microworm</name>
    <dbReference type="NCBI Taxonomy" id="6233"/>
    <lineage>
        <taxon>Eukaryota</taxon>
        <taxon>Metazoa</taxon>
        <taxon>Ecdysozoa</taxon>
        <taxon>Nematoda</taxon>
        <taxon>Chromadorea</taxon>
        <taxon>Rhabditida</taxon>
        <taxon>Tylenchina</taxon>
        <taxon>Panagrolaimomorpha</taxon>
        <taxon>Panagrolaimoidea</taxon>
        <taxon>Panagrolaimidae</taxon>
        <taxon>Panagrellus</taxon>
    </lineage>
</organism>
<feature type="compositionally biased region" description="Polar residues" evidence="1">
    <location>
        <begin position="16"/>
        <end position="25"/>
    </location>
</feature>
<protein>
    <submittedName>
        <fullName evidence="3">Phospholipid scramblase</fullName>
    </submittedName>
</protein>
<accession>A0A7E4W1E0</accession>
<proteinExistence type="predicted"/>
<evidence type="ECO:0000256" key="1">
    <source>
        <dbReference type="SAM" id="MobiDB-lite"/>
    </source>
</evidence>
<name>A0A7E4W1E0_PANRE</name>
<dbReference type="Proteomes" id="UP000492821">
    <property type="component" value="Unassembled WGS sequence"/>
</dbReference>
<evidence type="ECO:0000313" key="3">
    <source>
        <dbReference type="WBParaSite" id="Pan_g5758.t1"/>
    </source>
</evidence>
<feature type="region of interest" description="Disordered" evidence="1">
    <location>
        <begin position="59"/>
        <end position="83"/>
    </location>
</feature>
<feature type="region of interest" description="Disordered" evidence="1">
    <location>
        <begin position="16"/>
        <end position="37"/>
    </location>
</feature>
<evidence type="ECO:0000313" key="2">
    <source>
        <dbReference type="Proteomes" id="UP000492821"/>
    </source>
</evidence>
<reference evidence="2" key="1">
    <citation type="journal article" date="2013" name="Genetics">
        <title>The draft genome and transcriptome of Panagrellus redivivus are shaped by the harsh demands of a free-living lifestyle.</title>
        <authorList>
            <person name="Srinivasan J."/>
            <person name="Dillman A.R."/>
            <person name="Macchietto M.G."/>
            <person name="Heikkinen L."/>
            <person name="Lakso M."/>
            <person name="Fracchia K.M."/>
            <person name="Antoshechkin I."/>
            <person name="Mortazavi A."/>
            <person name="Wong G."/>
            <person name="Sternberg P.W."/>
        </authorList>
    </citation>
    <scope>NUCLEOTIDE SEQUENCE [LARGE SCALE GENOMIC DNA]</scope>
    <source>
        <strain evidence="2">MT8872</strain>
    </source>
</reference>
<keyword evidence="2" id="KW-1185">Reference proteome</keyword>
<sequence length="173" mass="19055">MNAFVRLESSSIAATMVSKRSSQTSHDGDRHTSSDVMQTSASLDEAVFFHRQRDSSILGGEVGSASDGCEAERASEGESKQLASRRRHDTLFEGEVERPSDGHIFSADIQMKPKDLNRRMRFTNLHFRIRPSAFIVGVTAYSWDVMKQASDGHAVSASKPIDANCRTIDESSS</sequence>
<dbReference type="WBParaSite" id="Pan_g5758.t1">
    <property type="protein sequence ID" value="Pan_g5758.t1"/>
    <property type="gene ID" value="Pan_g5758"/>
</dbReference>